<proteinExistence type="predicted"/>
<sequence length="699" mass="75355">MRFRRRRFLQLLATASVAGGTALEHVATPVSAAAGSDCSATDTVPRIEFYSAASQVDPNYEALTDESVVAVWAEPAATNTDDDGNGDAYAYDDLTPIPLVSVDAGVYGFGAILLQDGEIDFDYGNEEFVLNAWDAELGGSGTVLWDEGHGQYYTLDTCSTFERYAENNGYTVTPTASLSSDLPDADAAVITSPSDPFSSAELDELADFVANGGALFLHDQSDYGDYDETANLNDVASRLDLAYRFNDDDVNDDTNNVGGDTFDVTTSQFNVNAFDLFADRGGIGLDAGVRYVATVDSVTDGDTVDVTFADGSSAEVRLLGFDSPETKRNGQYEKIEEWEGIEDDRYLSDWGESAKDYATGELEGETVEIEIDPAEDVRDPFGRLLAYVHYDGDGDGSVDTLFNREIIERGYARVYGSNLTKHDAFWNAEDDARANGRRVWRESDPENTAEVRDRAVEEVFVPNAASVRTGSGEISPARVPVFAESTATQDLRGGVEYGGDVPLVGVDSSARVALVGGLPIDERYRDDVTDFEHEVFLTNLVDSLSEASGQILVEGGHGQFNEPHALSNEDAVAYQRYLEGQGIAFEQVNTLDGAGDNALSTARAVIVTSPRSCYTTAEIDALNTFGSNGGAIVLMGSGHGRIMPDTRANLNDLADALGTDLRLNADHVFDDTHNVGGDPALLYTTNRNTSDFSLWSPYS</sequence>
<protein>
    <submittedName>
        <fullName evidence="5">DUF4350 domain-containing protein</fullName>
    </submittedName>
</protein>
<dbReference type="GeneID" id="79314955"/>
<dbReference type="SUPFAM" id="SSF50199">
    <property type="entry name" value="Staphylococcal nuclease"/>
    <property type="match status" value="1"/>
</dbReference>
<dbReference type="PROSITE" id="PS50830">
    <property type="entry name" value="TNASE_3"/>
    <property type="match status" value="1"/>
</dbReference>
<dbReference type="InterPro" id="IPR025646">
    <property type="entry name" value="DUF4350"/>
</dbReference>
<evidence type="ECO:0000259" key="4">
    <source>
        <dbReference type="PROSITE" id="PS50830"/>
    </source>
</evidence>
<feature type="domain" description="TNase-like" evidence="4">
    <location>
        <begin position="289"/>
        <end position="442"/>
    </location>
</feature>
<comment type="caution">
    <text evidence="5">The sequence shown here is derived from an EMBL/GenBank/DDBJ whole genome shotgun (WGS) entry which is preliminary data.</text>
</comment>
<dbReference type="GO" id="GO:0004519">
    <property type="term" value="F:endonuclease activity"/>
    <property type="evidence" value="ECO:0007669"/>
    <property type="project" value="UniProtKB-KW"/>
</dbReference>
<name>A0ABD6A6I5_9EURY</name>
<dbReference type="EMBL" id="JBHTBF010000001">
    <property type="protein sequence ID" value="MFC7315975.1"/>
    <property type="molecule type" value="Genomic_DNA"/>
</dbReference>
<evidence type="ECO:0000256" key="3">
    <source>
        <dbReference type="ARBA" id="ARBA00022801"/>
    </source>
</evidence>
<keyword evidence="2" id="KW-0255">Endonuclease</keyword>
<keyword evidence="1" id="KW-0540">Nuclease</keyword>
<gene>
    <name evidence="5" type="ORF">ACFQPE_04095</name>
</gene>
<dbReference type="AlphaFoldDB" id="A0ABD6A6I5"/>
<keyword evidence="3" id="KW-0378">Hydrolase</keyword>
<evidence type="ECO:0000256" key="2">
    <source>
        <dbReference type="ARBA" id="ARBA00022759"/>
    </source>
</evidence>
<dbReference type="Pfam" id="PF00565">
    <property type="entry name" value="SNase"/>
    <property type="match status" value="1"/>
</dbReference>
<dbReference type="PANTHER" id="PTHR12302">
    <property type="entry name" value="EBNA2 BINDING PROTEIN P100"/>
    <property type="match status" value="1"/>
</dbReference>
<dbReference type="PANTHER" id="PTHR12302:SF3">
    <property type="entry name" value="SERINE_THREONINE-PROTEIN KINASE 31"/>
    <property type="match status" value="1"/>
</dbReference>
<dbReference type="Gene3D" id="2.40.50.90">
    <property type="match status" value="1"/>
</dbReference>
<dbReference type="InterPro" id="IPR006311">
    <property type="entry name" value="TAT_signal"/>
</dbReference>
<dbReference type="InterPro" id="IPR035437">
    <property type="entry name" value="SNase_OB-fold_sf"/>
</dbReference>
<evidence type="ECO:0000313" key="6">
    <source>
        <dbReference type="Proteomes" id="UP001596547"/>
    </source>
</evidence>
<dbReference type="Proteomes" id="UP001596547">
    <property type="component" value="Unassembled WGS sequence"/>
</dbReference>
<dbReference type="Pfam" id="PF14258">
    <property type="entry name" value="DUF4350"/>
    <property type="match status" value="1"/>
</dbReference>
<reference evidence="5 6" key="1">
    <citation type="journal article" date="2019" name="Int. J. Syst. Evol. Microbiol.">
        <title>The Global Catalogue of Microorganisms (GCM) 10K type strain sequencing project: providing services to taxonomists for standard genome sequencing and annotation.</title>
        <authorList>
            <consortium name="The Broad Institute Genomics Platform"/>
            <consortium name="The Broad Institute Genome Sequencing Center for Infectious Disease"/>
            <person name="Wu L."/>
            <person name="Ma J."/>
        </authorList>
    </citation>
    <scope>NUCLEOTIDE SEQUENCE [LARGE SCALE GENOMIC DNA]</scope>
    <source>
        <strain evidence="5 6">PSR21</strain>
    </source>
</reference>
<keyword evidence="6" id="KW-1185">Reference proteome</keyword>
<accession>A0ABD6A6I5</accession>
<dbReference type="RefSeq" id="WP_276305377.1">
    <property type="nucleotide sequence ID" value="NZ_CP119992.1"/>
</dbReference>
<evidence type="ECO:0000313" key="5">
    <source>
        <dbReference type="EMBL" id="MFC7315975.1"/>
    </source>
</evidence>
<dbReference type="SMART" id="SM00318">
    <property type="entry name" value="SNc"/>
    <property type="match status" value="1"/>
</dbReference>
<dbReference type="GO" id="GO:0016787">
    <property type="term" value="F:hydrolase activity"/>
    <property type="evidence" value="ECO:0007669"/>
    <property type="project" value="UniProtKB-KW"/>
</dbReference>
<dbReference type="InterPro" id="IPR016071">
    <property type="entry name" value="Staphylococal_nuclease_OB-fold"/>
</dbReference>
<evidence type="ECO:0000256" key="1">
    <source>
        <dbReference type="ARBA" id="ARBA00022722"/>
    </source>
</evidence>
<organism evidence="5 6">
    <name type="scientific">Halomarina halobia</name>
    <dbReference type="NCBI Taxonomy" id="3033386"/>
    <lineage>
        <taxon>Archaea</taxon>
        <taxon>Methanobacteriati</taxon>
        <taxon>Methanobacteriota</taxon>
        <taxon>Stenosarchaea group</taxon>
        <taxon>Halobacteria</taxon>
        <taxon>Halobacteriales</taxon>
        <taxon>Natronomonadaceae</taxon>
        <taxon>Halomarina</taxon>
    </lineage>
</organism>
<dbReference type="PROSITE" id="PS51318">
    <property type="entry name" value="TAT"/>
    <property type="match status" value="1"/>
</dbReference>